<dbReference type="Proteomes" id="UP000077266">
    <property type="component" value="Unassembled WGS sequence"/>
</dbReference>
<evidence type="ECO:0000313" key="2">
    <source>
        <dbReference type="EMBL" id="KZV83889.1"/>
    </source>
</evidence>
<name>A0A165ZLV8_EXIGL</name>
<accession>A0A165ZLV8</accession>
<sequence length="356" mass="38546">MSYSYNSSRSTLSLPSTFTPSPTQSLSDYPGVAEGNDNHVSSPDVLDAELFAGEAYSCLTLLDDIDRCLATSGGPPPSSSPAISEGSDLPCLADYERSLSRTSSSSSSASFGSPDLLVSHEASGALEPGHLPGPVPDSPSLACVVYTPPQRRARTPAPPPVSPAESQDLDGPVRVFYGPDSDGAFTTSPPFPTTQVLPVSRPHVQCSNKELATTLALFMYRAAASPSEIEFILDSCDEEAKYFLLSMTLALRSRSAVAPFPIRVVRIINHAVRSNGIDYHCVLAEGGTSFVRDLDLRFVEGGPDRIAAYWRQPDHPLHPAQISKLLTYPQYSCAEGEWLRAMQVFSSYQRHRRLQY</sequence>
<feature type="compositionally biased region" description="Low complexity" evidence="1">
    <location>
        <begin position="1"/>
        <end position="27"/>
    </location>
</feature>
<evidence type="ECO:0000313" key="3">
    <source>
        <dbReference type="Proteomes" id="UP000077266"/>
    </source>
</evidence>
<organism evidence="2 3">
    <name type="scientific">Exidia glandulosa HHB12029</name>
    <dbReference type="NCBI Taxonomy" id="1314781"/>
    <lineage>
        <taxon>Eukaryota</taxon>
        <taxon>Fungi</taxon>
        <taxon>Dikarya</taxon>
        <taxon>Basidiomycota</taxon>
        <taxon>Agaricomycotina</taxon>
        <taxon>Agaricomycetes</taxon>
        <taxon>Auriculariales</taxon>
        <taxon>Exidiaceae</taxon>
        <taxon>Exidia</taxon>
    </lineage>
</organism>
<proteinExistence type="predicted"/>
<dbReference type="InParanoid" id="A0A165ZLV8"/>
<keyword evidence="3" id="KW-1185">Reference proteome</keyword>
<feature type="region of interest" description="Disordered" evidence="1">
    <location>
        <begin position="150"/>
        <end position="172"/>
    </location>
</feature>
<dbReference type="EMBL" id="KV426250">
    <property type="protein sequence ID" value="KZV83889.1"/>
    <property type="molecule type" value="Genomic_DNA"/>
</dbReference>
<protein>
    <submittedName>
        <fullName evidence="2">Uncharacterized protein</fullName>
    </submittedName>
</protein>
<dbReference type="AlphaFoldDB" id="A0A165ZLV8"/>
<reference evidence="2 3" key="1">
    <citation type="journal article" date="2016" name="Mol. Biol. Evol.">
        <title>Comparative Genomics of Early-Diverging Mushroom-Forming Fungi Provides Insights into the Origins of Lignocellulose Decay Capabilities.</title>
        <authorList>
            <person name="Nagy L.G."/>
            <person name="Riley R."/>
            <person name="Tritt A."/>
            <person name="Adam C."/>
            <person name="Daum C."/>
            <person name="Floudas D."/>
            <person name="Sun H."/>
            <person name="Yadav J.S."/>
            <person name="Pangilinan J."/>
            <person name="Larsson K.H."/>
            <person name="Matsuura K."/>
            <person name="Barry K."/>
            <person name="Labutti K."/>
            <person name="Kuo R."/>
            <person name="Ohm R.A."/>
            <person name="Bhattacharya S.S."/>
            <person name="Shirouzu T."/>
            <person name="Yoshinaga Y."/>
            <person name="Martin F.M."/>
            <person name="Grigoriev I.V."/>
            <person name="Hibbett D.S."/>
        </authorList>
    </citation>
    <scope>NUCLEOTIDE SEQUENCE [LARGE SCALE GENOMIC DNA]</scope>
    <source>
        <strain evidence="2 3">HHB12029</strain>
    </source>
</reference>
<feature type="region of interest" description="Disordered" evidence="1">
    <location>
        <begin position="124"/>
        <end position="143"/>
    </location>
</feature>
<feature type="region of interest" description="Disordered" evidence="1">
    <location>
        <begin position="1"/>
        <end position="41"/>
    </location>
</feature>
<evidence type="ECO:0000256" key="1">
    <source>
        <dbReference type="SAM" id="MobiDB-lite"/>
    </source>
</evidence>
<gene>
    <name evidence="2" type="ORF">EXIGLDRAFT_777097</name>
</gene>